<evidence type="ECO:0000256" key="1">
    <source>
        <dbReference type="SAM" id="MobiDB-lite"/>
    </source>
</evidence>
<gene>
    <name evidence="3" type="ORF">V144x_38770</name>
</gene>
<name>A0A517VZF9_9PLAN</name>
<dbReference type="InterPro" id="IPR038740">
    <property type="entry name" value="BioF2-like_GNAT_dom"/>
</dbReference>
<dbReference type="EMBL" id="CP037920">
    <property type="protein sequence ID" value="QDT98391.1"/>
    <property type="molecule type" value="Genomic_DNA"/>
</dbReference>
<reference evidence="3 4" key="1">
    <citation type="submission" date="2019-03" db="EMBL/GenBank/DDBJ databases">
        <title>Deep-cultivation of Planctomycetes and their phenomic and genomic characterization uncovers novel biology.</title>
        <authorList>
            <person name="Wiegand S."/>
            <person name="Jogler M."/>
            <person name="Boedeker C."/>
            <person name="Pinto D."/>
            <person name="Vollmers J."/>
            <person name="Rivas-Marin E."/>
            <person name="Kohn T."/>
            <person name="Peeters S.H."/>
            <person name="Heuer A."/>
            <person name="Rast P."/>
            <person name="Oberbeckmann S."/>
            <person name="Bunk B."/>
            <person name="Jeske O."/>
            <person name="Meyerdierks A."/>
            <person name="Storesund J.E."/>
            <person name="Kallscheuer N."/>
            <person name="Luecker S."/>
            <person name="Lage O.M."/>
            <person name="Pohl T."/>
            <person name="Merkel B.J."/>
            <person name="Hornburger P."/>
            <person name="Mueller R.-W."/>
            <person name="Bruemmer F."/>
            <person name="Labrenz M."/>
            <person name="Spormann A.M."/>
            <person name="Op den Camp H."/>
            <person name="Overmann J."/>
            <person name="Amann R."/>
            <person name="Jetten M.S.M."/>
            <person name="Mascher T."/>
            <person name="Medema M.H."/>
            <person name="Devos D.P."/>
            <person name="Kaster A.-K."/>
            <person name="Ovreas L."/>
            <person name="Rohde M."/>
            <person name="Galperin M.Y."/>
            <person name="Jogler C."/>
        </authorList>
    </citation>
    <scope>NUCLEOTIDE SEQUENCE [LARGE SCALE GENOMIC DNA]</scope>
    <source>
        <strain evidence="3 4">V144</strain>
    </source>
</reference>
<proteinExistence type="predicted"/>
<dbReference type="RefSeq" id="WP_144987004.1">
    <property type="nucleotide sequence ID" value="NZ_CP037920.1"/>
</dbReference>
<evidence type="ECO:0000313" key="3">
    <source>
        <dbReference type="EMBL" id="QDT98391.1"/>
    </source>
</evidence>
<evidence type="ECO:0000313" key="4">
    <source>
        <dbReference type="Proteomes" id="UP000318704"/>
    </source>
</evidence>
<dbReference type="KEGG" id="gaw:V144x_38770"/>
<dbReference type="Proteomes" id="UP000318704">
    <property type="component" value="Chromosome"/>
</dbReference>
<sequence length="422" mass="47737">MITVAEINDIDQLDNFRLAWHALLGKTKGATFAHSPEWLEHYWEHFGQGLKLRVLLITLGNKVIGIVPLVVKPVTTKLGTIRVLTYPLDGWGAYYGQIGSNPAATMVTAIRHIHGSKRDWDLIDLRYIDQDGHDHKRTANALRSVGFQGSEAIWKQLPLVNTQETNWTSYLASRSSETQHIIKSAEQVISAKGHVAFYRSQMEDPTAPGWNPRWDLWAHFEQMDFRFGNQTTIAGGDFSNQRKLAFLREIHGPAVRAGRARIDALFIKNSLVACAYGLQHAAGTDYLALGRQEDAPRESVTYLITRMIQESIHEQEHSLNLALLGTELAGIWKNEERKSYRCSHFPIMVPRSQLFRINRWISQPAQKQKSSQATTTRKPALNVKNETDQDATIEITSDAPQDWLSENNKHSKGNRPGFRIVG</sequence>
<feature type="domain" description="BioF2-like acetyltransferase" evidence="2">
    <location>
        <begin position="227"/>
        <end position="315"/>
    </location>
</feature>
<evidence type="ECO:0000259" key="2">
    <source>
        <dbReference type="Pfam" id="PF13480"/>
    </source>
</evidence>
<accession>A0A517VZF9</accession>
<protein>
    <recommendedName>
        <fullName evidence="2">BioF2-like acetyltransferase domain-containing protein</fullName>
    </recommendedName>
</protein>
<organism evidence="3 4">
    <name type="scientific">Gimesia aquarii</name>
    <dbReference type="NCBI Taxonomy" id="2527964"/>
    <lineage>
        <taxon>Bacteria</taxon>
        <taxon>Pseudomonadati</taxon>
        <taxon>Planctomycetota</taxon>
        <taxon>Planctomycetia</taxon>
        <taxon>Planctomycetales</taxon>
        <taxon>Planctomycetaceae</taxon>
        <taxon>Gimesia</taxon>
    </lineage>
</organism>
<dbReference type="Pfam" id="PF13480">
    <property type="entry name" value="Acetyltransf_6"/>
    <property type="match status" value="1"/>
</dbReference>
<dbReference type="AlphaFoldDB" id="A0A517VZF9"/>
<feature type="region of interest" description="Disordered" evidence="1">
    <location>
        <begin position="384"/>
        <end position="422"/>
    </location>
</feature>